<reference evidence="14" key="1">
    <citation type="submission" date="2021-02" db="EMBL/GenBank/DDBJ databases">
        <authorList>
            <person name="Nowell W R."/>
        </authorList>
    </citation>
    <scope>NUCLEOTIDE SEQUENCE</scope>
</reference>
<feature type="domain" description="FAD-binding FR-type" evidence="13">
    <location>
        <begin position="152"/>
        <end position="260"/>
    </location>
</feature>
<dbReference type="EC" id="1.14.12.17" evidence="3"/>
<comment type="catalytic activity">
    <reaction evidence="11">
        <text>2 nitric oxide + NADPH + 2 O2 = 2 nitrate + NADP(+) + H(+)</text>
        <dbReference type="Rhea" id="RHEA:19465"/>
        <dbReference type="ChEBI" id="CHEBI:15378"/>
        <dbReference type="ChEBI" id="CHEBI:15379"/>
        <dbReference type="ChEBI" id="CHEBI:16480"/>
        <dbReference type="ChEBI" id="CHEBI:17632"/>
        <dbReference type="ChEBI" id="CHEBI:57783"/>
        <dbReference type="ChEBI" id="CHEBI:58349"/>
        <dbReference type="EC" id="1.14.12.17"/>
    </reaction>
</comment>
<evidence type="ECO:0000256" key="1">
    <source>
        <dbReference type="ARBA" id="ARBA00001970"/>
    </source>
</evidence>
<dbReference type="EMBL" id="CAJNON010000322">
    <property type="protein sequence ID" value="CAF1194454.1"/>
    <property type="molecule type" value="Genomic_DNA"/>
</dbReference>
<dbReference type="GO" id="GO:0009636">
    <property type="term" value="P:response to toxic substance"/>
    <property type="evidence" value="ECO:0007669"/>
    <property type="project" value="UniProtKB-KW"/>
</dbReference>
<dbReference type="GO" id="GO:0019825">
    <property type="term" value="F:oxygen binding"/>
    <property type="evidence" value="ECO:0007669"/>
    <property type="project" value="InterPro"/>
</dbReference>
<dbReference type="Pfam" id="PF00970">
    <property type="entry name" value="FAD_binding_6"/>
    <property type="match status" value="1"/>
</dbReference>
<evidence type="ECO:0000256" key="2">
    <source>
        <dbReference type="ARBA" id="ARBA00006401"/>
    </source>
</evidence>
<dbReference type="GO" id="GO:0071500">
    <property type="term" value="P:cellular response to nitrosative stress"/>
    <property type="evidence" value="ECO:0007669"/>
    <property type="project" value="TreeGrafter"/>
</dbReference>
<dbReference type="GO" id="GO:0046872">
    <property type="term" value="F:metal ion binding"/>
    <property type="evidence" value="ECO:0007669"/>
    <property type="project" value="UniProtKB-KW"/>
</dbReference>
<evidence type="ECO:0000256" key="9">
    <source>
        <dbReference type="ARBA" id="ARBA00023027"/>
    </source>
</evidence>
<dbReference type="InterPro" id="IPR008333">
    <property type="entry name" value="Cbr1-like_FAD-bd_dom"/>
</dbReference>
<dbReference type="PRINTS" id="PR00409">
    <property type="entry name" value="PHDIOXRDTASE"/>
</dbReference>
<gene>
    <name evidence="14" type="ORF">VCS650_LOCUS25250</name>
</gene>
<dbReference type="GO" id="GO:0046210">
    <property type="term" value="P:nitric oxide catabolic process"/>
    <property type="evidence" value="ECO:0007669"/>
    <property type="project" value="TreeGrafter"/>
</dbReference>
<comment type="catalytic activity">
    <reaction evidence="10">
        <text>2 nitric oxide + NADH + 2 O2 = 2 nitrate + NAD(+) + H(+)</text>
        <dbReference type="Rhea" id="RHEA:19469"/>
        <dbReference type="ChEBI" id="CHEBI:15378"/>
        <dbReference type="ChEBI" id="CHEBI:15379"/>
        <dbReference type="ChEBI" id="CHEBI:16480"/>
        <dbReference type="ChEBI" id="CHEBI:17632"/>
        <dbReference type="ChEBI" id="CHEBI:57540"/>
        <dbReference type="ChEBI" id="CHEBI:57945"/>
        <dbReference type="EC" id="1.14.12.17"/>
    </reaction>
</comment>
<dbReference type="InterPro" id="IPR000971">
    <property type="entry name" value="Globin"/>
</dbReference>
<dbReference type="FunFam" id="1.10.490.10:FF:000003">
    <property type="entry name" value="Flavohemoprotein"/>
    <property type="match status" value="1"/>
</dbReference>
<dbReference type="CDD" id="cd14777">
    <property type="entry name" value="Yhb1-globin-like"/>
    <property type="match status" value="1"/>
</dbReference>
<dbReference type="PANTHER" id="PTHR43396">
    <property type="entry name" value="FLAVOHEMOPROTEIN"/>
    <property type="match status" value="1"/>
</dbReference>
<evidence type="ECO:0000313" key="14">
    <source>
        <dbReference type="EMBL" id="CAF1194454.1"/>
    </source>
</evidence>
<keyword evidence="5" id="KW-0349">Heme</keyword>
<evidence type="ECO:0000256" key="6">
    <source>
        <dbReference type="ARBA" id="ARBA00022723"/>
    </source>
</evidence>
<dbReference type="InterPro" id="IPR039261">
    <property type="entry name" value="FNR_nucleotide-bd"/>
</dbReference>
<dbReference type="InterPro" id="IPR009050">
    <property type="entry name" value="Globin-like_sf"/>
</dbReference>
<dbReference type="Gene3D" id="1.10.490.10">
    <property type="entry name" value="Globins"/>
    <property type="match status" value="1"/>
</dbReference>
<evidence type="ECO:0000256" key="4">
    <source>
        <dbReference type="ARBA" id="ARBA00022575"/>
    </source>
</evidence>
<dbReference type="Proteomes" id="UP000663891">
    <property type="component" value="Unassembled WGS sequence"/>
</dbReference>
<evidence type="ECO:0000313" key="15">
    <source>
        <dbReference type="Proteomes" id="UP000663891"/>
    </source>
</evidence>
<dbReference type="InterPro" id="IPR017938">
    <property type="entry name" value="Riboflavin_synthase-like_b-brl"/>
</dbReference>
<dbReference type="SUPFAM" id="SSF63380">
    <property type="entry name" value="Riboflavin synthase domain-like"/>
    <property type="match status" value="1"/>
</dbReference>
<dbReference type="PANTHER" id="PTHR43396:SF3">
    <property type="entry name" value="FLAVOHEMOPROTEIN"/>
    <property type="match status" value="1"/>
</dbReference>
<organism evidence="14 15">
    <name type="scientific">Adineta steineri</name>
    <dbReference type="NCBI Taxonomy" id="433720"/>
    <lineage>
        <taxon>Eukaryota</taxon>
        <taxon>Metazoa</taxon>
        <taxon>Spiralia</taxon>
        <taxon>Gnathifera</taxon>
        <taxon>Rotifera</taxon>
        <taxon>Eurotatoria</taxon>
        <taxon>Bdelloidea</taxon>
        <taxon>Adinetida</taxon>
        <taxon>Adinetidae</taxon>
        <taxon>Adineta</taxon>
    </lineage>
</organism>
<dbReference type="Gene3D" id="3.40.50.80">
    <property type="entry name" value="Nucleotide-binding domain of ferredoxin-NADP reductase (FNR) module"/>
    <property type="match status" value="2"/>
</dbReference>
<evidence type="ECO:0000256" key="3">
    <source>
        <dbReference type="ARBA" id="ARBA00012229"/>
    </source>
</evidence>
<dbReference type="SUPFAM" id="SSF46458">
    <property type="entry name" value="Globin-like"/>
    <property type="match status" value="1"/>
</dbReference>
<name>A0A814VYJ1_9BILA</name>
<proteinExistence type="inferred from homology"/>
<evidence type="ECO:0000256" key="5">
    <source>
        <dbReference type="ARBA" id="ARBA00022617"/>
    </source>
</evidence>
<keyword evidence="6" id="KW-0479">Metal-binding</keyword>
<dbReference type="GO" id="GO:0071949">
    <property type="term" value="F:FAD binding"/>
    <property type="evidence" value="ECO:0007669"/>
    <property type="project" value="TreeGrafter"/>
</dbReference>
<comment type="cofactor">
    <cofactor evidence="1">
        <name>heme b</name>
        <dbReference type="ChEBI" id="CHEBI:60344"/>
    </cofactor>
</comment>
<dbReference type="OrthoDB" id="436496at2759"/>
<evidence type="ECO:0000256" key="10">
    <source>
        <dbReference type="ARBA" id="ARBA00048649"/>
    </source>
</evidence>
<dbReference type="InterPro" id="IPR012292">
    <property type="entry name" value="Globin/Proto"/>
</dbReference>
<dbReference type="AlphaFoldDB" id="A0A814VYJ1"/>
<evidence type="ECO:0000259" key="13">
    <source>
        <dbReference type="PROSITE" id="PS51384"/>
    </source>
</evidence>
<feature type="domain" description="Globin" evidence="12">
    <location>
        <begin position="2"/>
        <end position="139"/>
    </location>
</feature>
<sequence>MSITEQQKAIIKSTAPILKENGKEITSMFYKQMFENHPELLDIFNQTNQKIGTQPLALANTIYFAAENIDNLQILMPQIKHITHKHRALTIQPEHYPIVGKYLLLAIKQFLGDKSTQDILDAWTAAYNIIANIFIDIEKQLYDELGPNDEDKGFVPLIIVKKEVIAHESIVALTLERPQNRKMFKFHVGQYLTIRIKKDGTFHNRHYSLTRPFDGKSYSIAIKIENMNEIKGVVSNEIINNYNIGDTILASFPAGTFQLVENGKHHLLIGGGVGITVLSSMIHELNKQGKSNDAILIHCVPSEEYAAFSAELKSILPEGQYQLFCKDQRLGKDDLEKVLESDTEVYICGSVPFMDRIESLLVECGHPSLQIHIEAFQPTLSVIKGAVNDEAETKVLESDTEVYICGSVPFMDRIESLLVECGHPSSQIHVKAFQPTLSTTKDAVKDEAETKVL</sequence>
<comment type="caution">
    <text evidence="14">The sequence shown here is derived from an EMBL/GenBank/DDBJ whole genome shotgun (WGS) entry which is preliminary data.</text>
</comment>
<keyword evidence="7" id="KW-0521">NADP</keyword>
<accession>A0A814VYJ1</accession>
<dbReference type="Gene3D" id="2.40.30.10">
    <property type="entry name" value="Translation factors"/>
    <property type="match status" value="1"/>
</dbReference>
<protein>
    <recommendedName>
        <fullName evidence="3">nitric oxide dioxygenase</fullName>
        <ecNumber evidence="3">1.14.12.17</ecNumber>
    </recommendedName>
</protein>
<dbReference type="PROSITE" id="PS51384">
    <property type="entry name" value="FAD_FR"/>
    <property type="match status" value="1"/>
</dbReference>
<evidence type="ECO:0000256" key="7">
    <source>
        <dbReference type="ARBA" id="ARBA00022857"/>
    </source>
</evidence>
<dbReference type="GO" id="GO:0020037">
    <property type="term" value="F:heme binding"/>
    <property type="evidence" value="ECO:0007669"/>
    <property type="project" value="InterPro"/>
</dbReference>
<evidence type="ECO:0000256" key="8">
    <source>
        <dbReference type="ARBA" id="ARBA00023004"/>
    </source>
</evidence>
<dbReference type="InterPro" id="IPR017927">
    <property type="entry name" value="FAD-bd_FR_type"/>
</dbReference>
<comment type="similarity">
    <text evidence="2">In the C-terminal section; belongs to the flavoprotein pyridine nucleotide cytochrome reductase family.</text>
</comment>
<keyword evidence="9" id="KW-0520">NAD</keyword>
<keyword evidence="8" id="KW-0408">Iron</keyword>
<keyword evidence="4" id="KW-0216">Detoxification</keyword>
<dbReference type="GO" id="GO:0008941">
    <property type="term" value="F:nitric oxide dioxygenase NAD(P)H activity"/>
    <property type="evidence" value="ECO:0007669"/>
    <property type="project" value="UniProtKB-EC"/>
</dbReference>
<evidence type="ECO:0000256" key="11">
    <source>
        <dbReference type="ARBA" id="ARBA00049433"/>
    </source>
</evidence>
<dbReference type="SUPFAM" id="SSF52343">
    <property type="entry name" value="Ferredoxin reductase-like, C-terminal NADP-linked domain"/>
    <property type="match status" value="2"/>
</dbReference>
<dbReference type="Pfam" id="PF00042">
    <property type="entry name" value="Globin"/>
    <property type="match status" value="1"/>
</dbReference>
<evidence type="ECO:0000259" key="12">
    <source>
        <dbReference type="PROSITE" id="PS01033"/>
    </source>
</evidence>
<dbReference type="PROSITE" id="PS01033">
    <property type="entry name" value="GLOBIN"/>
    <property type="match status" value="1"/>
</dbReference>